<evidence type="ECO:0000313" key="3">
    <source>
        <dbReference type="Proteomes" id="UP001055125"/>
    </source>
</evidence>
<feature type="signal peptide" evidence="1">
    <location>
        <begin position="1"/>
        <end position="29"/>
    </location>
</feature>
<dbReference type="RefSeq" id="WP_238244343.1">
    <property type="nucleotide sequence ID" value="NZ_BPQP01000033.1"/>
</dbReference>
<feature type="chain" id="PRO_5047166837" evidence="1">
    <location>
        <begin position="30"/>
        <end position="130"/>
    </location>
</feature>
<reference evidence="2" key="1">
    <citation type="journal article" date="2021" name="Front. Microbiol.">
        <title>Comprehensive Comparative Genomics and Phenotyping of Methylobacterium Species.</title>
        <authorList>
            <person name="Alessa O."/>
            <person name="Ogura Y."/>
            <person name="Fujitani Y."/>
            <person name="Takami H."/>
            <person name="Hayashi T."/>
            <person name="Sahin N."/>
            <person name="Tani A."/>
        </authorList>
    </citation>
    <scope>NUCLEOTIDE SEQUENCE</scope>
    <source>
        <strain evidence="2">DSM 19015</strain>
    </source>
</reference>
<organism evidence="2 3">
    <name type="scientific">Methylobacterium iners</name>
    <dbReference type="NCBI Taxonomy" id="418707"/>
    <lineage>
        <taxon>Bacteria</taxon>
        <taxon>Pseudomonadati</taxon>
        <taxon>Pseudomonadota</taxon>
        <taxon>Alphaproteobacteria</taxon>
        <taxon>Hyphomicrobiales</taxon>
        <taxon>Methylobacteriaceae</taxon>
        <taxon>Methylobacterium</taxon>
    </lineage>
</organism>
<keyword evidence="3" id="KW-1185">Reference proteome</keyword>
<dbReference type="Proteomes" id="UP001055125">
    <property type="component" value="Unassembled WGS sequence"/>
</dbReference>
<evidence type="ECO:0000313" key="2">
    <source>
        <dbReference type="EMBL" id="GJD95206.1"/>
    </source>
</evidence>
<gene>
    <name evidence="2" type="ORF">OCOJLMKI_2416</name>
</gene>
<name>A0ABQ4RXB4_9HYPH</name>
<dbReference type="EMBL" id="BPQP01000033">
    <property type="protein sequence ID" value="GJD95206.1"/>
    <property type="molecule type" value="Genomic_DNA"/>
</dbReference>
<keyword evidence="1" id="KW-0732">Signal</keyword>
<comment type="caution">
    <text evidence="2">The sequence shown here is derived from an EMBL/GenBank/DDBJ whole genome shotgun (WGS) entry which is preliminary data.</text>
</comment>
<proteinExistence type="predicted"/>
<sequence>MPARRPALGRRSLLALIGGAAASPLAALAEERPPPRVGRWFIQVWFEGNFPIELDPSANPGRLEVSIGGEFVACALAGVAQSKQGQMWLAPLSIGASALGRREDIKVEVFGELKRVARPVIKITEIEGKA</sequence>
<accession>A0ABQ4RXB4</accession>
<evidence type="ECO:0000256" key="1">
    <source>
        <dbReference type="SAM" id="SignalP"/>
    </source>
</evidence>
<reference evidence="2" key="2">
    <citation type="submission" date="2021-08" db="EMBL/GenBank/DDBJ databases">
        <authorList>
            <person name="Tani A."/>
            <person name="Ola A."/>
            <person name="Ogura Y."/>
            <person name="Katsura K."/>
            <person name="Hayashi T."/>
        </authorList>
    </citation>
    <scope>NUCLEOTIDE SEQUENCE</scope>
    <source>
        <strain evidence="2">DSM 19015</strain>
    </source>
</reference>
<protein>
    <submittedName>
        <fullName evidence="2">Uncharacterized protein</fullName>
    </submittedName>
</protein>